<evidence type="ECO:0000313" key="3">
    <source>
        <dbReference type="Proteomes" id="UP001367676"/>
    </source>
</evidence>
<dbReference type="Proteomes" id="UP001367676">
    <property type="component" value="Unassembled WGS sequence"/>
</dbReference>
<gene>
    <name evidence="2" type="ORF">V9T40_005854</name>
</gene>
<feature type="compositionally biased region" description="Basic and acidic residues" evidence="1">
    <location>
        <begin position="106"/>
        <end position="122"/>
    </location>
</feature>
<sequence>MSFNRERIVLNDQMNRSLSVSSQVQSKVSSSGGVKRGATTEQSTNSFCKSSSFSSESKVPKLSEPSKSYGESKTCGLSSWNNDFMIYGSAPNPKSRSSSAYWQPPFDRRSSSSESETGRDDSFPCNSPSSACWQPPFDRRSSSSESETCHDSFPNSPDSVSDLHEEPEFDSDTD</sequence>
<feature type="compositionally biased region" description="Polar residues" evidence="1">
    <location>
        <begin position="92"/>
        <end position="101"/>
    </location>
</feature>
<feature type="compositionally biased region" description="Basic and acidic residues" evidence="1">
    <location>
        <begin position="137"/>
        <end position="150"/>
    </location>
</feature>
<dbReference type="EMBL" id="JBBCAQ010000003">
    <property type="protein sequence ID" value="KAK7604668.1"/>
    <property type="molecule type" value="Genomic_DNA"/>
</dbReference>
<proteinExistence type="predicted"/>
<organism evidence="2 3">
    <name type="scientific">Parthenolecanium corni</name>
    <dbReference type="NCBI Taxonomy" id="536013"/>
    <lineage>
        <taxon>Eukaryota</taxon>
        <taxon>Metazoa</taxon>
        <taxon>Ecdysozoa</taxon>
        <taxon>Arthropoda</taxon>
        <taxon>Hexapoda</taxon>
        <taxon>Insecta</taxon>
        <taxon>Pterygota</taxon>
        <taxon>Neoptera</taxon>
        <taxon>Paraneoptera</taxon>
        <taxon>Hemiptera</taxon>
        <taxon>Sternorrhyncha</taxon>
        <taxon>Coccoidea</taxon>
        <taxon>Coccidae</taxon>
        <taxon>Parthenolecanium</taxon>
    </lineage>
</organism>
<feature type="compositionally biased region" description="Low complexity" evidence="1">
    <location>
        <begin position="19"/>
        <end position="33"/>
    </location>
</feature>
<evidence type="ECO:0000313" key="2">
    <source>
        <dbReference type="EMBL" id="KAK7604668.1"/>
    </source>
</evidence>
<feature type="compositionally biased region" description="Polar residues" evidence="1">
    <location>
        <begin position="65"/>
        <end position="82"/>
    </location>
</feature>
<dbReference type="AlphaFoldDB" id="A0AAN9Y921"/>
<accession>A0AAN9Y921</accession>
<keyword evidence="3" id="KW-1185">Reference proteome</keyword>
<protein>
    <submittedName>
        <fullName evidence="2">Uncharacterized protein</fullName>
    </submittedName>
</protein>
<comment type="caution">
    <text evidence="2">The sequence shown here is derived from an EMBL/GenBank/DDBJ whole genome shotgun (WGS) entry which is preliminary data.</text>
</comment>
<reference evidence="2 3" key="1">
    <citation type="submission" date="2024-03" db="EMBL/GenBank/DDBJ databases">
        <title>Adaptation during the transition from Ophiocordyceps entomopathogen to insect associate is accompanied by gene loss and intensified selection.</title>
        <authorList>
            <person name="Ward C.M."/>
            <person name="Onetto C.A."/>
            <person name="Borneman A.R."/>
        </authorList>
    </citation>
    <scope>NUCLEOTIDE SEQUENCE [LARGE SCALE GENOMIC DNA]</scope>
    <source>
        <strain evidence="2">AWRI1</strain>
        <tissue evidence="2">Single Adult Female</tissue>
    </source>
</reference>
<name>A0AAN9Y921_9HEMI</name>
<feature type="compositionally biased region" description="Low complexity" evidence="1">
    <location>
        <begin position="43"/>
        <end position="63"/>
    </location>
</feature>
<feature type="region of interest" description="Disordered" evidence="1">
    <location>
        <begin position="1"/>
        <end position="174"/>
    </location>
</feature>
<evidence type="ECO:0000256" key="1">
    <source>
        <dbReference type="SAM" id="MobiDB-lite"/>
    </source>
</evidence>